<evidence type="ECO:0008006" key="4">
    <source>
        <dbReference type="Google" id="ProtNLM"/>
    </source>
</evidence>
<sequence length="256" mass="27980">MPEITLMFWVLKILTTGMGEAMSDFLGQKSVPIGGAIGVFGFAYAMRLQLRQREYRAPVYWFAVMMVAIFGTMIADVLKDGTGVSYAVTTPVFAALTAYVFFRWHRSEGTLSIHTILTRRRERFYWCAVLSTFALGTAAGDLTAISLHLGFLDSVFLFAVAIVIPGLAWWRGNLNPIVAFWSAYVITRPLGASVVDWLGKPHAQTGLGLGDGTVSALALILFVALVAYTAVTKRDIQPARDRNLNISYPLGSGSSI</sequence>
<dbReference type="Proteomes" id="UP001149140">
    <property type="component" value="Unassembled WGS sequence"/>
</dbReference>
<feature type="transmembrane region" description="Helical" evidence="1">
    <location>
        <begin position="29"/>
        <end position="46"/>
    </location>
</feature>
<evidence type="ECO:0000313" key="3">
    <source>
        <dbReference type="Proteomes" id="UP001149140"/>
    </source>
</evidence>
<keyword evidence="1" id="KW-1133">Transmembrane helix</keyword>
<name>A0A9X3S0S5_9ACTN</name>
<evidence type="ECO:0000256" key="1">
    <source>
        <dbReference type="SAM" id="Phobius"/>
    </source>
</evidence>
<keyword evidence="3" id="KW-1185">Reference proteome</keyword>
<feature type="transmembrane region" description="Helical" evidence="1">
    <location>
        <begin position="151"/>
        <end position="170"/>
    </location>
</feature>
<proteinExistence type="predicted"/>
<evidence type="ECO:0000313" key="2">
    <source>
        <dbReference type="EMBL" id="MDA0161639.1"/>
    </source>
</evidence>
<accession>A0A9X3S0S5</accession>
<keyword evidence="1" id="KW-0472">Membrane</keyword>
<dbReference type="EMBL" id="JAPDOD010000013">
    <property type="protein sequence ID" value="MDA0161639.1"/>
    <property type="molecule type" value="Genomic_DNA"/>
</dbReference>
<feature type="transmembrane region" description="Helical" evidence="1">
    <location>
        <begin position="123"/>
        <end position="145"/>
    </location>
</feature>
<feature type="transmembrane region" description="Helical" evidence="1">
    <location>
        <begin position="58"/>
        <end position="78"/>
    </location>
</feature>
<feature type="transmembrane region" description="Helical" evidence="1">
    <location>
        <begin position="84"/>
        <end position="102"/>
    </location>
</feature>
<dbReference type="Pfam" id="PF03988">
    <property type="entry name" value="DUF347"/>
    <property type="match status" value="3"/>
</dbReference>
<comment type="caution">
    <text evidence="2">The sequence shown here is derived from an EMBL/GenBank/DDBJ whole genome shotgun (WGS) entry which is preliminary data.</text>
</comment>
<dbReference type="InterPro" id="IPR007136">
    <property type="entry name" value="DUF347"/>
</dbReference>
<dbReference type="AlphaFoldDB" id="A0A9X3S0S5"/>
<feature type="transmembrane region" description="Helical" evidence="1">
    <location>
        <begin position="214"/>
        <end position="231"/>
    </location>
</feature>
<organism evidence="2 3">
    <name type="scientific">Solirubrobacter ginsenosidimutans</name>
    <dbReference type="NCBI Taxonomy" id="490573"/>
    <lineage>
        <taxon>Bacteria</taxon>
        <taxon>Bacillati</taxon>
        <taxon>Actinomycetota</taxon>
        <taxon>Thermoleophilia</taxon>
        <taxon>Solirubrobacterales</taxon>
        <taxon>Solirubrobacteraceae</taxon>
        <taxon>Solirubrobacter</taxon>
    </lineage>
</organism>
<gene>
    <name evidence="2" type="ORF">OM076_15280</name>
</gene>
<feature type="transmembrane region" description="Helical" evidence="1">
    <location>
        <begin position="177"/>
        <end position="194"/>
    </location>
</feature>
<protein>
    <recommendedName>
        <fullName evidence="4">Membrane-anchored protein</fullName>
    </recommendedName>
</protein>
<keyword evidence="1" id="KW-0812">Transmembrane</keyword>
<reference evidence="2" key="1">
    <citation type="submission" date="2022-10" db="EMBL/GenBank/DDBJ databases">
        <title>The WGS of Solirubrobacter ginsenosidimutans DSM 21036.</title>
        <authorList>
            <person name="Jiang Z."/>
        </authorList>
    </citation>
    <scope>NUCLEOTIDE SEQUENCE</scope>
    <source>
        <strain evidence="2">DSM 21036</strain>
    </source>
</reference>